<keyword evidence="7 9" id="KW-1133">Transmembrane helix</keyword>
<keyword evidence="5 10" id="KW-0808">Transferase</keyword>
<comment type="pathway">
    <text evidence="3">Sphingolipid metabolism.</text>
</comment>
<dbReference type="KEGG" id="slw:BRW62_08485"/>
<keyword evidence="6 9" id="KW-0812">Transmembrane</keyword>
<proteinExistence type="predicted"/>
<reference evidence="11" key="2">
    <citation type="journal article" date="2022" name="Front. Microbiol.">
        <title>Comparative Genomic Analysis Revealed Distinct Molecular Components and Organization of CO2-Concentrating Mechanism in Thermophilic Cyanobacteria.</title>
        <authorList>
            <person name="Tang J."/>
            <person name="Zhou H."/>
            <person name="Yao D."/>
            <person name="Riaz S."/>
            <person name="You D."/>
            <person name="Klepacz-Smolka A."/>
            <person name="Daroch M."/>
        </authorList>
    </citation>
    <scope>NUCLEOTIDE SEQUENCE [LARGE SCALE GENOMIC DNA]</scope>
    <source>
        <strain evidence="11">PCC 6715</strain>
    </source>
</reference>
<dbReference type="InterPro" id="IPR017835">
    <property type="entry name" value="Hopen-assoc_HpnI"/>
</dbReference>
<evidence type="ECO:0000256" key="6">
    <source>
        <dbReference type="ARBA" id="ARBA00022692"/>
    </source>
</evidence>
<evidence type="ECO:0000256" key="2">
    <source>
        <dbReference type="ARBA" id="ARBA00004760"/>
    </source>
</evidence>
<dbReference type="Gene3D" id="3.90.550.10">
    <property type="entry name" value="Spore Coat Polysaccharide Biosynthesis Protein SpsA, Chain A"/>
    <property type="match status" value="1"/>
</dbReference>
<gene>
    <name evidence="10" type="ORF">BRW62_08485</name>
</gene>
<dbReference type="Pfam" id="PF13506">
    <property type="entry name" value="Glyco_transf_21"/>
    <property type="match status" value="1"/>
</dbReference>
<dbReference type="InterPro" id="IPR025993">
    <property type="entry name" value="Ceramide_glucosylTrfase"/>
</dbReference>
<comment type="pathway">
    <text evidence="2">Lipid metabolism; sphingolipid metabolism.</text>
</comment>
<name>A0A2D2Q2N4_PARLV</name>
<dbReference type="InterPro" id="IPR029044">
    <property type="entry name" value="Nucleotide-diphossugar_trans"/>
</dbReference>
<evidence type="ECO:0000313" key="11">
    <source>
        <dbReference type="Proteomes" id="UP000231057"/>
    </source>
</evidence>
<feature type="transmembrane region" description="Helical" evidence="9">
    <location>
        <begin position="285"/>
        <end position="314"/>
    </location>
</feature>
<dbReference type="GO" id="GO:0016020">
    <property type="term" value="C:membrane"/>
    <property type="evidence" value="ECO:0007669"/>
    <property type="project" value="UniProtKB-SubCell"/>
</dbReference>
<protein>
    <submittedName>
        <fullName evidence="10">Glycosyl transferase</fullName>
    </submittedName>
</protein>
<dbReference type="GO" id="GO:0006679">
    <property type="term" value="P:glucosylceramide biosynthetic process"/>
    <property type="evidence" value="ECO:0007669"/>
    <property type="project" value="TreeGrafter"/>
</dbReference>
<dbReference type="Proteomes" id="UP000231057">
    <property type="component" value="Chromosome"/>
</dbReference>
<reference evidence="10 11" key="1">
    <citation type="submission" date="2016-11" db="EMBL/GenBank/DDBJ databases">
        <title>Complete genome sequence of thermophilic cyanobacteria strain Synechococcus sp. PCC6715.</title>
        <authorList>
            <person name="Tang J."/>
            <person name="Daroch M."/>
            <person name="Liang Y."/>
            <person name="Jiang D."/>
            <person name="Shah M."/>
        </authorList>
    </citation>
    <scope>NUCLEOTIDE SEQUENCE [LARGE SCALE GENOMIC DNA]</scope>
    <source>
        <strain evidence="10 11">PCC 6715</strain>
    </source>
</reference>
<comment type="subcellular location">
    <subcellularLocation>
        <location evidence="1">Membrane</location>
        <topology evidence="1">Multi-pass membrane protein</topology>
    </subcellularLocation>
</comment>
<dbReference type="RefSeq" id="WP_099799115.1">
    <property type="nucleotide sequence ID" value="NZ_CP018092.1"/>
</dbReference>
<dbReference type="PANTHER" id="PTHR12726:SF0">
    <property type="entry name" value="CERAMIDE GLUCOSYLTRANSFERASE"/>
    <property type="match status" value="1"/>
</dbReference>
<dbReference type="EMBL" id="CP018092">
    <property type="protein sequence ID" value="ATS18780.1"/>
    <property type="molecule type" value="Genomic_DNA"/>
</dbReference>
<keyword evidence="8 9" id="KW-0472">Membrane</keyword>
<accession>A0A2D2Q2N4</accession>
<evidence type="ECO:0000256" key="5">
    <source>
        <dbReference type="ARBA" id="ARBA00022679"/>
    </source>
</evidence>
<dbReference type="CDD" id="cd02520">
    <property type="entry name" value="Glucosylceramide_synthase"/>
    <property type="match status" value="1"/>
</dbReference>
<dbReference type="AlphaFoldDB" id="A0A2D2Q2N4"/>
<feature type="transmembrane region" description="Helical" evidence="9">
    <location>
        <begin position="321"/>
        <end position="342"/>
    </location>
</feature>
<keyword evidence="11" id="KW-1185">Reference proteome</keyword>
<evidence type="ECO:0000256" key="4">
    <source>
        <dbReference type="ARBA" id="ARBA00022676"/>
    </source>
</evidence>
<dbReference type="GO" id="GO:0008120">
    <property type="term" value="F:ceramide glucosyltransferase activity"/>
    <property type="evidence" value="ECO:0007669"/>
    <property type="project" value="TreeGrafter"/>
</dbReference>
<evidence type="ECO:0000256" key="1">
    <source>
        <dbReference type="ARBA" id="ARBA00004141"/>
    </source>
</evidence>
<evidence type="ECO:0000256" key="8">
    <source>
        <dbReference type="ARBA" id="ARBA00023136"/>
    </source>
</evidence>
<dbReference type="NCBIfam" id="TIGR03472">
    <property type="entry name" value="HpnI"/>
    <property type="match status" value="1"/>
</dbReference>
<organism evidence="10 11">
    <name type="scientific">Parathermosynechococcus lividus PCC 6715</name>
    <dbReference type="NCBI Taxonomy" id="1917166"/>
    <lineage>
        <taxon>Bacteria</taxon>
        <taxon>Bacillati</taxon>
        <taxon>Cyanobacteriota</taxon>
        <taxon>Cyanophyceae</taxon>
        <taxon>Acaryochloridales</taxon>
        <taxon>Thermosynechococcaceae</taxon>
        <taxon>Parathermosynechococcus</taxon>
    </lineage>
</organism>
<feature type="transmembrane region" description="Helical" evidence="9">
    <location>
        <begin position="348"/>
        <end position="365"/>
    </location>
</feature>
<evidence type="ECO:0000313" key="10">
    <source>
        <dbReference type="EMBL" id="ATS18780.1"/>
    </source>
</evidence>
<keyword evidence="4" id="KW-0328">Glycosyltransferase</keyword>
<sequence>MTLVLHSLGVLLGLLSLASGGFYLVAGLLTLRFFSKSRPQPLDPAPAISVLVPVCGLDAGAWQNWSSLCQQDYPNYEVIFGVQDLSDPALPVLKDLCQTFPERARWYFCDEIRGINRKMSNLSQMLPHAHHEVIVLADSDVRVTPGYLRQITAPLADPRIGVVTCGYVDHSPKRLGAAFLAMGRCIDFIPSVLIARFLDGGLRFAIGPTVVLRREVLETIGGLEIALNRIGDDYRLGYTAWEAGYRVELSTYVLDNDCSDESLLKAVERELRWCRTIRSNRGKQYFGMVFTFGTVYSALLWGLLPSVWTLTLCLAVQGIRWLQAIVSMILMGTPRLLLWLWLLPLRDVMSLVIWLLGCFGNRIYWRGRWLQVHRHGQLQEIIKNSQGE</sequence>
<dbReference type="OrthoDB" id="9814255at2"/>
<evidence type="ECO:0000256" key="7">
    <source>
        <dbReference type="ARBA" id="ARBA00022989"/>
    </source>
</evidence>
<evidence type="ECO:0000256" key="3">
    <source>
        <dbReference type="ARBA" id="ARBA00004991"/>
    </source>
</evidence>
<dbReference type="SUPFAM" id="SSF53448">
    <property type="entry name" value="Nucleotide-diphospho-sugar transferases"/>
    <property type="match status" value="1"/>
</dbReference>
<evidence type="ECO:0000256" key="9">
    <source>
        <dbReference type="SAM" id="Phobius"/>
    </source>
</evidence>
<dbReference type="PANTHER" id="PTHR12726">
    <property type="entry name" value="CERAMIDE GLUCOSYLTRANSFERASE"/>
    <property type="match status" value="1"/>
</dbReference>